<feature type="transmembrane region" description="Helical" evidence="1">
    <location>
        <begin position="36"/>
        <end position="63"/>
    </location>
</feature>
<name>A0A813ECR9_POLGL</name>
<comment type="caution">
    <text evidence="2">The sequence shown here is derived from an EMBL/GenBank/DDBJ whole genome shotgun (WGS) entry which is preliminary data.</text>
</comment>
<keyword evidence="1" id="KW-0812">Transmembrane</keyword>
<gene>
    <name evidence="2" type="ORF">PGLA1383_LOCUS16743</name>
</gene>
<evidence type="ECO:0000313" key="3">
    <source>
        <dbReference type="Proteomes" id="UP000654075"/>
    </source>
</evidence>
<evidence type="ECO:0000256" key="1">
    <source>
        <dbReference type="SAM" id="Phobius"/>
    </source>
</evidence>
<dbReference type="Proteomes" id="UP000654075">
    <property type="component" value="Unassembled WGS sequence"/>
</dbReference>
<reference evidence="2" key="1">
    <citation type="submission" date="2021-02" db="EMBL/GenBank/DDBJ databases">
        <authorList>
            <person name="Dougan E. K."/>
            <person name="Rhodes N."/>
            <person name="Thang M."/>
            <person name="Chan C."/>
        </authorList>
    </citation>
    <scope>NUCLEOTIDE SEQUENCE</scope>
</reference>
<sequence length="125" mass="13136">MSLFPCMCTGTASAISGLSAKGLFHHNRTMASCHGLTYQILVVFSVLHAFVLCPVFLLVAVLVVVVVSSVVVVASVVGGVVVNVAVNVVAQKFSPILTPDILGSFDLLCSGNLRYVPFTWLVDAV</sequence>
<proteinExistence type="predicted"/>
<organism evidence="2 3">
    <name type="scientific">Polarella glacialis</name>
    <name type="common">Dinoflagellate</name>
    <dbReference type="NCBI Taxonomy" id="89957"/>
    <lineage>
        <taxon>Eukaryota</taxon>
        <taxon>Sar</taxon>
        <taxon>Alveolata</taxon>
        <taxon>Dinophyceae</taxon>
        <taxon>Suessiales</taxon>
        <taxon>Suessiaceae</taxon>
        <taxon>Polarella</taxon>
    </lineage>
</organism>
<keyword evidence="1" id="KW-0472">Membrane</keyword>
<keyword evidence="1" id="KW-1133">Transmembrane helix</keyword>
<dbReference type="EMBL" id="CAJNNV010010188">
    <property type="protein sequence ID" value="CAE8598333.1"/>
    <property type="molecule type" value="Genomic_DNA"/>
</dbReference>
<accession>A0A813ECR9</accession>
<dbReference type="AlphaFoldDB" id="A0A813ECR9"/>
<evidence type="ECO:0000313" key="2">
    <source>
        <dbReference type="EMBL" id="CAE8598333.1"/>
    </source>
</evidence>
<feature type="transmembrane region" description="Helical" evidence="1">
    <location>
        <begin position="70"/>
        <end position="90"/>
    </location>
</feature>
<protein>
    <submittedName>
        <fullName evidence="2">Uncharacterized protein</fullName>
    </submittedName>
</protein>
<keyword evidence="3" id="KW-1185">Reference proteome</keyword>